<dbReference type="GO" id="GO:0006890">
    <property type="term" value="P:retrograde vesicle-mediated transport, Golgi to endoplasmic reticulum"/>
    <property type="evidence" value="ECO:0007669"/>
    <property type="project" value="TreeGrafter"/>
</dbReference>
<sequence>MGGRQGTGCGLDGLVAYQASLTWLNPFPEIPVCSVNPKIRADRSRQRRPLPTASLPPPPPYLRFACVSCSPAASTTRHPRVSSVLLSPKMDSIEPEQTAFSSVTAHTSRLQRQYQALLDQSTPFVLYRWISTGFFLLTFFARIFVAQGWYIVAYALGIYLLNLFLAFLQPKFDPSNEAVDNEMEDGGVGILPTKQDEEFRPFIRRLPEFKFWYWATRAILIAFFCSWWEIFNVPVFWPVLVMYWFILFFLTMRKQIQHMIKYRYVPFTFGKKNYAKNSS</sequence>
<evidence type="ECO:0000256" key="4">
    <source>
        <dbReference type="ARBA" id="ARBA00022989"/>
    </source>
</evidence>
<feature type="transmembrane region" description="Helical" evidence="6">
    <location>
        <begin position="125"/>
        <end position="145"/>
    </location>
</feature>
<name>A0A4U6X0T9_9PEZI</name>
<reference evidence="7 8" key="1">
    <citation type="journal article" date="2019" name="PLoS ONE">
        <title>Comparative genome analysis indicates high evolutionary potential of pathogenicity genes in Colletotrichum tanaceti.</title>
        <authorList>
            <person name="Lelwala R.V."/>
            <person name="Korhonen P.K."/>
            <person name="Young N.D."/>
            <person name="Scott J.B."/>
            <person name="Ades P.A."/>
            <person name="Gasser R.B."/>
            <person name="Taylor P.W.J."/>
        </authorList>
    </citation>
    <scope>NUCLEOTIDE SEQUENCE [LARGE SCALE GENOMIC DNA]</scope>
    <source>
        <strain evidence="7">BRIP57314</strain>
    </source>
</reference>
<protein>
    <submittedName>
        <fullName evidence="7">Protein RER1</fullName>
    </submittedName>
</protein>
<evidence type="ECO:0000256" key="6">
    <source>
        <dbReference type="SAM" id="Phobius"/>
    </source>
</evidence>
<dbReference type="Proteomes" id="UP000310108">
    <property type="component" value="Unassembled WGS sequence"/>
</dbReference>
<organism evidence="7 8">
    <name type="scientific">Colletotrichum tanaceti</name>
    <dbReference type="NCBI Taxonomy" id="1306861"/>
    <lineage>
        <taxon>Eukaryota</taxon>
        <taxon>Fungi</taxon>
        <taxon>Dikarya</taxon>
        <taxon>Ascomycota</taxon>
        <taxon>Pezizomycotina</taxon>
        <taxon>Sordariomycetes</taxon>
        <taxon>Hypocreomycetidae</taxon>
        <taxon>Glomerellales</taxon>
        <taxon>Glomerellaceae</taxon>
        <taxon>Colletotrichum</taxon>
        <taxon>Colletotrichum destructivum species complex</taxon>
    </lineage>
</organism>
<keyword evidence="3 6" id="KW-0812">Transmembrane</keyword>
<dbReference type="AlphaFoldDB" id="A0A4U6X0T9"/>
<dbReference type="STRING" id="1306861.A0A4U6X0T9"/>
<evidence type="ECO:0000256" key="5">
    <source>
        <dbReference type="ARBA" id="ARBA00023136"/>
    </source>
</evidence>
<comment type="caution">
    <text evidence="7">The sequence shown here is derived from an EMBL/GenBank/DDBJ whole genome shotgun (WGS) entry which is preliminary data.</text>
</comment>
<gene>
    <name evidence="7" type="primary">Rer1</name>
    <name evidence="7" type="ORF">CTA1_6550</name>
</gene>
<evidence type="ECO:0000256" key="1">
    <source>
        <dbReference type="ARBA" id="ARBA00004141"/>
    </source>
</evidence>
<keyword evidence="4 6" id="KW-1133">Transmembrane helix</keyword>
<dbReference type="Pfam" id="PF03248">
    <property type="entry name" value="Rer1"/>
    <property type="match status" value="1"/>
</dbReference>
<evidence type="ECO:0000313" key="8">
    <source>
        <dbReference type="Proteomes" id="UP000310108"/>
    </source>
</evidence>
<evidence type="ECO:0000313" key="7">
    <source>
        <dbReference type="EMBL" id="TKW48755.1"/>
    </source>
</evidence>
<keyword evidence="8" id="KW-1185">Reference proteome</keyword>
<dbReference type="InterPro" id="IPR004932">
    <property type="entry name" value="Rer1"/>
</dbReference>
<dbReference type="PANTHER" id="PTHR10743:SF0">
    <property type="entry name" value="PROTEIN RER1"/>
    <property type="match status" value="1"/>
</dbReference>
<dbReference type="GO" id="GO:0000139">
    <property type="term" value="C:Golgi membrane"/>
    <property type="evidence" value="ECO:0007669"/>
    <property type="project" value="TreeGrafter"/>
</dbReference>
<proteinExistence type="inferred from homology"/>
<dbReference type="EMBL" id="PJEX01000741">
    <property type="protein sequence ID" value="TKW48755.1"/>
    <property type="molecule type" value="Genomic_DNA"/>
</dbReference>
<keyword evidence="5 6" id="KW-0472">Membrane</keyword>
<feature type="transmembrane region" description="Helical" evidence="6">
    <location>
        <begin position="151"/>
        <end position="168"/>
    </location>
</feature>
<feature type="transmembrane region" description="Helical" evidence="6">
    <location>
        <begin position="211"/>
        <end position="229"/>
    </location>
</feature>
<dbReference type="PANTHER" id="PTHR10743">
    <property type="entry name" value="PROTEIN RER1"/>
    <property type="match status" value="1"/>
</dbReference>
<feature type="transmembrane region" description="Helical" evidence="6">
    <location>
        <begin position="235"/>
        <end position="252"/>
    </location>
</feature>
<dbReference type="GO" id="GO:0005783">
    <property type="term" value="C:endoplasmic reticulum"/>
    <property type="evidence" value="ECO:0007669"/>
    <property type="project" value="GOC"/>
</dbReference>
<dbReference type="GO" id="GO:0006621">
    <property type="term" value="P:protein retention in ER lumen"/>
    <property type="evidence" value="ECO:0007669"/>
    <property type="project" value="TreeGrafter"/>
</dbReference>
<evidence type="ECO:0000256" key="3">
    <source>
        <dbReference type="ARBA" id="ARBA00022692"/>
    </source>
</evidence>
<comment type="similarity">
    <text evidence="2">Belongs to the RER1 family.</text>
</comment>
<comment type="subcellular location">
    <subcellularLocation>
        <location evidence="1">Membrane</location>
        <topology evidence="1">Multi-pass membrane protein</topology>
    </subcellularLocation>
</comment>
<evidence type="ECO:0000256" key="2">
    <source>
        <dbReference type="ARBA" id="ARBA00006070"/>
    </source>
</evidence>
<accession>A0A4U6X0T9</accession>